<evidence type="ECO:0000313" key="11">
    <source>
        <dbReference type="Proteomes" id="UP000034072"/>
    </source>
</evidence>
<evidence type="ECO:0000259" key="8">
    <source>
        <dbReference type="Pfam" id="PF01545"/>
    </source>
</evidence>
<feature type="domain" description="Cation efflux protein transmembrane" evidence="8">
    <location>
        <begin position="17"/>
        <end position="208"/>
    </location>
</feature>
<dbReference type="GO" id="GO:0005886">
    <property type="term" value="C:plasma membrane"/>
    <property type="evidence" value="ECO:0007669"/>
    <property type="project" value="TreeGrafter"/>
</dbReference>
<feature type="transmembrane region" description="Helical" evidence="7">
    <location>
        <begin position="184"/>
        <end position="202"/>
    </location>
</feature>
<dbReference type="InterPro" id="IPR027469">
    <property type="entry name" value="Cation_efflux_TMD_sf"/>
</dbReference>
<dbReference type="InterPro" id="IPR002524">
    <property type="entry name" value="Cation_efflux"/>
</dbReference>
<feature type="transmembrane region" description="Helical" evidence="7">
    <location>
        <begin position="14"/>
        <end position="32"/>
    </location>
</feature>
<dbReference type="InterPro" id="IPR058533">
    <property type="entry name" value="Cation_efflux_TM"/>
</dbReference>
<organism evidence="10 11">
    <name type="scientific">Candidatus Yanofskybacteria bacterium GW2011_GWE2_40_11</name>
    <dbReference type="NCBI Taxonomy" id="1619033"/>
    <lineage>
        <taxon>Bacteria</taxon>
        <taxon>Candidatus Yanofskyibacteriota</taxon>
    </lineage>
</organism>
<dbReference type="GO" id="GO:0015086">
    <property type="term" value="F:cadmium ion transmembrane transporter activity"/>
    <property type="evidence" value="ECO:0007669"/>
    <property type="project" value="TreeGrafter"/>
</dbReference>
<dbReference type="GO" id="GO:0006882">
    <property type="term" value="P:intracellular zinc ion homeostasis"/>
    <property type="evidence" value="ECO:0007669"/>
    <property type="project" value="TreeGrafter"/>
</dbReference>
<accession>A0A0G0QJE4</accession>
<reference evidence="10 11" key="1">
    <citation type="journal article" date="2015" name="Nature">
        <title>rRNA introns, odd ribosomes, and small enigmatic genomes across a large radiation of phyla.</title>
        <authorList>
            <person name="Brown C.T."/>
            <person name="Hug L.A."/>
            <person name="Thomas B.C."/>
            <person name="Sharon I."/>
            <person name="Castelle C.J."/>
            <person name="Singh A."/>
            <person name="Wilkins M.J."/>
            <person name="Williams K.H."/>
            <person name="Banfield J.F."/>
        </authorList>
    </citation>
    <scope>NUCLEOTIDE SEQUENCE [LARGE SCALE GENOMIC DNA]</scope>
</reference>
<keyword evidence="4 7" id="KW-0812">Transmembrane</keyword>
<dbReference type="GO" id="GO:0015093">
    <property type="term" value="F:ferrous iron transmembrane transporter activity"/>
    <property type="evidence" value="ECO:0007669"/>
    <property type="project" value="TreeGrafter"/>
</dbReference>
<dbReference type="EMBL" id="LBXZ01000008">
    <property type="protein sequence ID" value="KKR40489.1"/>
    <property type="molecule type" value="Genomic_DNA"/>
</dbReference>
<dbReference type="NCBIfam" id="TIGR01297">
    <property type="entry name" value="CDF"/>
    <property type="match status" value="1"/>
</dbReference>
<dbReference type="AlphaFoldDB" id="A0A0G0QJE4"/>
<comment type="subcellular location">
    <subcellularLocation>
        <location evidence="1">Membrane</location>
        <topology evidence="1">Multi-pass membrane protein</topology>
    </subcellularLocation>
</comment>
<dbReference type="InterPro" id="IPR036837">
    <property type="entry name" value="Cation_efflux_CTD_sf"/>
</dbReference>
<dbReference type="Gene3D" id="3.30.70.1350">
    <property type="entry name" value="Cation efflux protein, cytoplasmic domain"/>
    <property type="match status" value="1"/>
</dbReference>
<comment type="similarity">
    <text evidence="2">Belongs to the cation diffusion facilitator (CDF) transporter (TC 2.A.4) family.</text>
</comment>
<dbReference type="InterPro" id="IPR050291">
    <property type="entry name" value="CDF_Transporter"/>
</dbReference>
<protein>
    <submittedName>
        <fullName evidence="10">Cation diffusion facilitator family transporter</fullName>
    </submittedName>
</protein>
<dbReference type="Pfam" id="PF01545">
    <property type="entry name" value="Cation_efflux"/>
    <property type="match status" value="1"/>
</dbReference>
<dbReference type="SUPFAM" id="SSF161111">
    <property type="entry name" value="Cation efflux protein transmembrane domain-like"/>
    <property type="match status" value="1"/>
</dbReference>
<dbReference type="PANTHER" id="PTHR43840:SF15">
    <property type="entry name" value="MITOCHONDRIAL METAL TRANSPORTER 1-RELATED"/>
    <property type="match status" value="1"/>
</dbReference>
<feature type="transmembrane region" description="Helical" evidence="7">
    <location>
        <begin position="83"/>
        <end position="100"/>
    </location>
</feature>
<keyword evidence="5 7" id="KW-1133">Transmembrane helix</keyword>
<evidence type="ECO:0000313" key="10">
    <source>
        <dbReference type="EMBL" id="KKR40489.1"/>
    </source>
</evidence>
<evidence type="ECO:0000256" key="6">
    <source>
        <dbReference type="ARBA" id="ARBA00023136"/>
    </source>
</evidence>
<dbReference type="Gene3D" id="1.20.1510.10">
    <property type="entry name" value="Cation efflux protein transmembrane domain"/>
    <property type="match status" value="1"/>
</dbReference>
<dbReference type="Proteomes" id="UP000034072">
    <property type="component" value="Unassembled WGS sequence"/>
</dbReference>
<keyword evidence="3" id="KW-0813">Transport</keyword>
<name>A0A0G0QJE4_9BACT</name>
<evidence type="ECO:0000256" key="2">
    <source>
        <dbReference type="ARBA" id="ARBA00008114"/>
    </source>
</evidence>
<dbReference type="SUPFAM" id="SSF160240">
    <property type="entry name" value="Cation efflux protein cytoplasmic domain-like"/>
    <property type="match status" value="1"/>
</dbReference>
<gene>
    <name evidence="10" type="ORF">UT75_C0008G0011</name>
</gene>
<evidence type="ECO:0000259" key="9">
    <source>
        <dbReference type="Pfam" id="PF16916"/>
    </source>
</evidence>
<sequence>MEIQKKRLEEIQKVLVRTFFMNLVACLIKIVLGFYTGILAIAADGFHSLGDSLSNIIGFLGIRLAKKKPDDKYAYGYDKFESFVTLLIVSIISVTCYKIFEGGIHRLMHPQEIQVNPFMMIIVVASIGINIITIWYEGGAGRSLKSEFLIADSNETKSDLWVSSLVVAGVLIISRIGWNWLDGALSLLVGLFVLRVIWEIIVSTAKTLADGQVVSPSAVTKIVLAVPGVEFCHAVRSRGREEAFYLDLHLGTNKDLTIEEAHDDICHQAKIALHKAFPGLKSANIHIEPDNEDGRGRANSVFRKRDSYNHGKELLAK</sequence>
<proteinExistence type="inferred from homology"/>
<dbReference type="Pfam" id="PF16916">
    <property type="entry name" value="ZT_dimer"/>
    <property type="match status" value="1"/>
</dbReference>
<evidence type="ECO:0000256" key="5">
    <source>
        <dbReference type="ARBA" id="ARBA00022989"/>
    </source>
</evidence>
<feature type="transmembrane region" description="Helical" evidence="7">
    <location>
        <begin position="120"/>
        <end position="139"/>
    </location>
</feature>
<dbReference type="GO" id="GO:0015341">
    <property type="term" value="F:zinc efflux antiporter activity"/>
    <property type="evidence" value="ECO:0007669"/>
    <property type="project" value="TreeGrafter"/>
</dbReference>
<evidence type="ECO:0000256" key="4">
    <source>
        <dbReference type="ARBA" id="ARBA00022692"/>
    </source>
</evidence>
<keyword evidence="6 7" id="KW-0472">Membrane</keyword>
<comment type="caution">
    <text evidence="10">The sequence shown here is derived from an EMBL/GenBank/DDBJ whole genome shotgun (WGS) entry which is preliminary data.</text>
</comment>
<evidence type="ECO:0000256" key="1">
    <source>
        <dbReference type="ARBA" id="ARBA00004141"/>
    </source>
</evidence>
<dbReference type="PANTHER" id="PTHR43840">
    <property type="entry name" value="MITOCHONDRIAL METAL TRANSPORTER 1-RELATED"/>
    <property type="match status" value="1"/>
</dbReference>
<dbReference type="InterPro" id="IPR027470">
    <property type="entry name" value="Cation_efflux_CTD"/>
</dbReference>
<feature type="domain" description="Cation efflux protein cytoplasmic" evidence="9">
    <location>
        <begin position="218"/>
        <end position="289"/>
    </location>
</feature>
<evidence type="ECO:0000256" key="3">
    <source>
        <dbReference type="ARBA" id="ARBA00022448"/>
    </source>
</evidence>
<evidence type="ECO:0000256" key="7">
    <source>
        <dbReference type="SAM" id="Phobius"/>
    </source>
</evidence>